<accession>A0A0G3G9X9</accession>
<evidence type="ECO:0000313" key="3">
    <source>
        <dbReference type="Proteomes" id="UP000064201"/>
    </source>
</evidence>
<dbReference type="SUPFAM" id="SSF55781">
    <property type="entry name" value="GAF domain-like"/>
    <property type="match status" value="1"/>
</dbReference>
<keyword evidence="3" id="KW-1185">Reference proteome</keyword>
<dbReference type="STRING" id="106634.TVD_13650"/>
<organism evidence="2 3">
    <name type="scientific">Thioalkalivibrio versutus</name>
    <dbReference type="NCBI Taxonomy" id="106634"/>
    <lineage>
        <taxon>Bacteria</taxon>
        <taxon>Pseudomonadati</taxon>
        <taxon>Pseudomonadota</taxon>
        <taxon>Gammaproteobacteria</taxon>
        <taxon>Chromatiales</taxon>
        <taxon>Ectothiorhodospiraceae</taxon>
        <taxon>Thioalkalivibrio</taxon>
    </lineage>
</organism>
<sequence length="245" mass="27079">MTGQQSSNASAAKTKTPKTRAPEDRTISAADVEAYLREHPDFFQDHLPLLDILRLPHPTGGAVSLLERQVALLREKHRAMEQHMGELVERARDNERMGQHLHELAKTLMRAENLDAVLALTQDALRNELGAERVSIRLAHREVDDLHALTTSELATFDPLFSRGKAQCGRVPAEMLDVLFDDAEEIGSAILMPLGNESDHIGVLGLASESADRFEPDMGTYFVTHIGDLLAESIRCHVERAHAAA</sequence>
<gene>
    <name evidence="2" type="ORF">TVD_13650</name>
</gene>
<dbReference type="AlphaFoldDB" id="A0A0G3G9X9"/>
<dbReference type="InterPro" id="IPR029016">
    <property type="entry name" value="GAF-like_dom_sf"/>
</dbReference>
<dbReference type="OrthoDB" id="8525200at2"/>
<dbReference type="RefSeq" id="WP_018144936.1">
    <property type="nucleotide sequence ID" value="NZ_CP011367.1"/>
</dbReference>
<protein>
    <submittedName>
        <fullName evidence="2">Phytochrome sensor protein</fullName>
    </submittedName>
</protein>
<evidence type="ECO:0000313" key="2">
    <source>
        <dbReference type="EMBL" id="AKJ96342.1"/>
    </source>
</evidence>
<dbReference type="PATRIC" id="fig|106634.4.peg.2784"/>
<dbReference type="Proteomes" id="UP000064201">
    <property type="component" value="Chromosome"/>
</dbReference>
<dbReference type="PANTHER" id="PTHR38765">
    <property type="entry name" value="DUF484 DOMAIN-CONTAINING PROTEIN"/>
    <property type="match status" value="1"/>
</dbReference>
<name>A0A0G3G9X9_9GAMM</name>
<dbReference type="KEGG" id="tvr:TVD_13650"/>
<feature type="region of interest" description="Disordered" evidence="1">
    <location>
        <begin position="1"/>
        <end position="26"/>
    </location>
</feature>
<dbReference type="Gene3D" id="3.30.450.40">
    <property type="match status" value="1"/>
</dbReference>
<dbReference type="PANTHER" id="PTHR38765:SF1">
    <property type="entry name" value="DUF484 DOMAIN-CONTAINING PROTEIN"/>
    <property type="match status" value="1"/>
</dbReference>
<feature type="compositionally biased region" description="Polar residues" evidence="1">
    <location>
        <begin position="1"/>
        <end position="13"/>
    </location>
</feature>
<dbReference type="EMBL" id="CP011367">
    <property type="protein sequence ID" value="AKJ96342.1"/>
    <property type="molecule type" value="Genomic_DNA"/>
</dbReference>
<proteinExistence type="predicted"/>
<evidence type="ECO:0000256" key="1">
    <source>
        <dbReference type="SAM" id="MobiDB-lite"/>
    </source>
</evidence>
<dbReference type="InterPro" id="IPR007435">
    <property type="entry name" value="DUF484"/>
</dbReference>
<reference evidence="2 3" key="1">
    <citation type="submission" date="2015-04" db="EMBL/GenBank/DDBJ databases">
        <title>Complete Sequence for the Genome of the Thioalkalivibrio versutus D301.</title>
        <authorList>
            <person name="Mu T."/>
            <person name="Zhou J."/>
            <person name="Xu X."/>
        </authorList>
    </citation>
    <scope>NUCLEOTIDE SEQUENCE [LARGE SCALE GENOMIC DNA]</scope>
    <source>
        <strain evidence="2 3">D301</strain>
    </source>
</reference>
<dbReference type="Pfam" id="PF04340">
    <property type="entry name" value="DUF484"/>
    <property type="match status" value="1"/>
</dbReference>